<comment type="subcellular location">
    <subcellularLocation>
        <location evidence="1">Plastid</location>
    </subcellularLocation>
</comment>
<evidence type="ECO:0000313" key="5">
    <source>
        <dbReference type="EMBL" id="CAJ1375731.1"/>
    </source>
</evidence>
<feature type="coiled-coil region" evidence="3">
    <location>
        <begin position="60"/>
        <end position="90"/>
    </location>
</feature>
<evidence type="ECO:0000256" key="1">
    <source>
        <dbReference type="ARBA" id="ARBA00004474"/>
    </source>
</evidence>
<dbReference type="Proteomes" id="UP001178507">
    <property type="component" value="Unassembled WGS sequence"/>
</dbReference>
<feature type="domain" description="Plastid lipid-associated protein/fibrillin conserved" evidence="4">
    <location>
        <begin position="113"/>
        <end position="290"/>
    </location>
</feature>
<protein>
    <recommendedName>
        <fullName evidence="4">Plastid lipid-associated protein/fibrillin conserved domain-containing protein</fullName>
    </recommendedName>
</protein>
<dbReference type="EMBL" id="CAUJNA010000336">
    <property type="protein sequence ID" value="CAJ1375731.1"/>
    <property type="molecule type" value="Genomic_DNA"/>
</dbReference>
<evidence type="ECO:0000259" key="4">
    <source>
        <dbReference type="Pfam" id="PF04755"/>
    </source>
</evidence>
<comment type="caution">
    <text evidence="5">The sequence shown here is derived from an EMBL/GenBank/DDBJ whole genome shotgun (WGS) entry which is preliminary data.</text>
</comment>
<keyword evidence="6" id="KW-1185">Reference proteome</keyword>
<organism evidence="5 6">
    <name type="scientific">Effrenium voratum</name>
    <dbReference type="NCBI Taxonomy" id="2562239"/>
    <lineage>
        <taxon>Eukaryota</taxon>
        <taxon>Sar</taxon>
        <taxon>Alveolata</taxon>
        <taxon>Dinophyceae</taxon>
        <taxon>Suessiales</taxon>
        <taxon>Symbiodiniaceae</taxon>
        <taxon>Effrenium</taxon>
    </lineage>
</organism>
<sequence>MVSRRHGLRRGLPLCAKLVGLVALQIACSAFAVVRTSLRASAGAEAESLKEELIRRCADFKQKQEEMWDVMAEQEEAEKKKKKMKKKEQASLLEAESFASQQVQLSDELAKLRLGCVEVIQQLEDLNPTPRPMTGWRGYGGENASSCPLNGTWKLLFTDAADATFRRGKRGDANTFQEIDAEKGWFVNCVDFSKEDSKLKGFRVFVEGQALGDDEVQLIFRKVRLLRRSRFFPKITIPLPSPGFLRRVGRLFARSKGGKVNPSDRGAGFRLLYVDKDLRVHRTFDGLYFVQKRLQ</sequence>
<proteinExistence type="predicted"/>
<evidence type="ECO:0000256" key="3">
    <source>
        <dbReference type="SAM" id="Coils"/>
    </source>
</evidence>
<evidence type="ECO:0000256" key="2">
    <source>
        <dbReference type="ARBA" id="ARBA00022640"/>
    </source>
</evidence>
<dbReference type="GO" id="GO:0009536">
    <property type="term" value="C:plastid"/>
    <property type="evidence" value="ECO:0007669"/>
    <property type="project" value="UniProtKB-SubCell"/>
</dbReference>
<keyword evidence="2" id="KW-0934">Plastid</keyword>
<evidence type="ECO:0000313" key="6">
    <source>
        <dbReference type="Proteomes" id="UP001178507"/>
    </source>
</evidence>
<keyword evidence="3" id="KW-0175">Coiled coil</keyword>
<accession>A0AA36HUS1</accession>
<gene>
    <name evidence="5" type="ORF">EVOR1521_LOCUS4950</name>
</gene>
<dbReference type="Pfam" id="PF04755">
    <property type="entry name" value="PAP_fibrillin"/>
    <property type="match status" value="1"/>
</dbReference>
<dbReference type="InterPro" id="IPR006843">
    <property type="entry name" value="PAP/fibrillin_dom"/>
</dbReference>
<dbReference type="AlphaFoldDB" id="A0AA36HUS1"/>
<reference evidence="5" key="1">
    <citation type="submission" date="2023-08" db="EMBL/GenBank/DDBJ databases">
        <authorList>
            <person name="Chen Y."/>
            <person name="Shah S."/>
            <person name="Dougan E. K."/>
            <person name="Thang M."/>
            <person name="Chan C."/>
        </authorList>
    </citation>
    <scope>NUCLEOTIDE SEQUENCE</scope>
</reference>
<name>A0AA36HUS1_9DINO</name>